<keyword evidence="3" id="KW-0813">Transport</keyword>
<evidence type="ECO:0000313" key="10">
    <source>
        <dbReference type="Proteomes" id="UP001562357"/>
    </source>
</evidence>
<keyword evidence="10" id="KW-1185">Reference proteome</keyword>
<dbReference type="PROSITE" id="PS50850">
    <property type="entry name" value="MFS"/>
    <property type="match status" value="1"/>
</dbReference>
<dbReference type="Proteomes" id="UP001562357">
    <property type="component" value="Unassembled WGS sequence"/>
</dbReference>
<gene>
    <name evidence="9" type="primary">g5491</name>
    <name evidence="9" type="ORF">EsDP_00005491</name>
</gene>
<sequence length="460" mass="49233">MANGKPWGLHWRSMPSFIVTTVAIGLFTDLFLYGIMVPILPFLLRDRLSVPSDQIQSYASALLAAYAGPSLMFAIPAGWLTDKIGARQRPFLAGLLLQLIATTAMTFGKTMTVLVMARLVQGLAAPVVWTTGLAMVQETTDPDRIGEAIGVIFAVISVGEVAAPVVGGVLYDEVGIAGVFGVAIGILSVDVVMRILVLDKKTLAEYEAATNMHEPASDAAEAREHERLLDSPSNDAYKIREQVGSLTRAVPIFYCFREPRFIMAFMMTLVQATFRGIFDATVPIEAQSLFHFSSQTVGLLFITLFVPHLTLSHAVGWSVDKYGTRAVATTGFLLLVPCLAALGLPSQECIAGSAKVVLFCVILALNGIGLCMVSTPAFVEAIRVTQRYEASNPGFFGEYGPYAQLYGFNCLFFSAGLTIGPIVGGVLRDAFGYGVVGIVFSVVSGVTAALAFTITGDRSR</sequence>
<feature type="transmembrane region" description="Helical" evidence="7">
    <location>
        <begin position="403"/>
        <end position="424"/>
    </location>
</feature>
<evidence type="ECO:0000259" key="8">
    <source>
        <dbReference type="PROSITE" id="PS50850"/>
    </source>
</evidence>
<feature type="transmembrane region" description="Helical" evidence="7">
    <location>
        <begin position="21"/>
        <end position="43"/>
    </location>
</feature>
<protein>
    <recommendedName>
        <fullName evidence="8">Major facilitator superfamily (MFS) profile domain-containing protein</fullName>
    </recommendedName>
</protein>
<comment type="caution">
    <text evidence="9">The sequence shown here is derived from an EMBL/GenBank/DDBJ whole genome shotgun (WGS) entry which is preliminary data.</text>
</comment>
<dbReference type="CDD" id="cd17325">
    <property type="entry name" value="MFS_MdtG_SLC18_like"/>
    <property type="match status" value="1"/>
</dbReference>
<comment type="similarity">
    <text evidence="2">Belongs to the major facilitator superfamily. Vesicular transporter family.</text>
</comment>
<feature type="transmembrane region" description="Helical" evidence="7">
    <location>
        <begin position="176"/>
        <end position="197"/>
    </location>
</feature>
<feature type="transmembrane region" description="Helical" evidence="7">
    <location>
        <begin position="298"/>
        <end position="319"/>
    </location>
</feature>
<organism evidence="9 10">
    <name type="scientific">Epichloe bromicola</name>
    <dbReference type="NCBI Taxonomy" id="79588"/>
    <lineage>
        <taxon>Eukaryota</taxon>
        <taxon>Fungi</taxon>
        <taxon>Dikarya</taxon>
        <taxon>Ascomycota</taxon>
        <taxon>Pezizomycotina</taxon>
        <taxon>Sordariomycetes</taxon>
        <taxon>Hypocreomycetidae</taxon>
        <taxon>Hypocreales</taxon>
        <taxon>Clavicipitaceae</taxon>
        <taxon>Epichloe</taxon>
    </lineage>
</organism>
<accession>A0ABQ0CUZ8</accession>
<evidence type="ECO:0000256" key="7">
    <source>
        <dbReference type="SAM" id="Phobius"/>
    </source>
</evidence>
<dbReference type="InterPro" id="IPR036259">
    <property type="entry name" value="MFS_trans_sf"/>
</dbReference>
<feature type="transmembrane region" description="Helical" evidence="7">
    <location>
        <begin position="91"/>
        <end position="108"/>
    </location>
</feature>
<feature type="transmembrane region" description="Helical" evidence="7">
    <location>
        <begin position="114"/>
        <end position="136"/>
    </location>
</feature>
<dbReference type="InterPro" id="IPR001958">
    <property type="entry name" value="Tet-R_TetA/multi-R_MdtG-like"/>
</dbReference>
<evidence type="ECO:0000256" key="1">
    <source>
        <dbReference type="ARBA" id="ARBA00004141"/>
    </source>
</evidence>
<dbReference type="SUPFAM" id="SSF103473">
    <property type="entry name" value="MFS general substrate transporter"/>
    <property type="match status" value="1"/>
</dbReference>
<evidence type="ECO:0000256" key="4">
    <source>
        <dbReference type="ARBA" id="ARBA00022692"/>
    </source>
</evidence>
<evidence type="ECO:0000256" key="6">
    <source>
        <dbReference type="ARBA" id="ARBA00023136"/>
    </source>
</evidence>
<dbReference type="InterPro" id="IPR011701">
    <property type="entry name" value="MFS"/>
</dbReference>
<proteinExistence type="inferred from homology"/>
<dbReference type="InterPro" id="IPR020846">
    <property type="entry name" value="MFS_dom"/>
</dbReference>
<dbReference type="Pfam" id="PF07690">
    <property type="entry name" value="MFS_1"/>
    <property type="match status" value="2"/>
</dbReference>
<dbReference type="PANTHER" id="PTHR23506">
    <property type="entry name" value="GH10249P"/>
    <property type="match status" value="1"/>
</dbReference>
<reference evidence="10" key="1">
    <citation type="submission" date="2024-06" db="EMBL/GenBank/DDBJ databases">
        <title>Draft Genome Sequences of Epichloe bromicola Strains Isolated from Elymus ciliaris.</title>
        <authorList>
            <consortium name="Epichloe bromicola genome sequencing consortium"/>
            <person name="Miura A."/>
            <person name="Imano S."/>
            <person name="Ashida A."/>
            <person name="Sato I."/>
            <person name="Chiba S."/>
            <person name="Tanaka A."/>
            <person name="Camagna M."/>
            <person name="Takemoto D."/>
        </authorList>
    </citation>
    <scope>NUCLEOTIDE SEQUENCE [LARGE SCALE GENOMIC DNA]</scope>
    <source>
        <strain evidence="10">DP</strain>
    </source>
</reference>
<feature type="transmembrane region" description="Helical" evidence="7">
    <location>
        <begin position="326"/>
        <end position="344"/>
    </location>
</feature>
<name>A0ABQ0CUZ8_9HYPO</name>
<keyword evidence="4 7" id="KW-0812">Transmembrane</keyword>
<dbReference type="Gene3D" id="1.20.1250.20">
    <property type="entry name" value="MFS general substrate transporter like domains"/>
    <property type="match status" value="2"/>
</dbReference>
<dbReference type="InterPro" id="IPR050930">
    <property type="entry name" value="MFS_Vesicular_Transporter"/>
</dbReference>
<keyword evidence="6 7" id="KW-0472">Membrane</keyword>
<evidence type="ECO:0000313" key="9">
    <source>
        <dbReference type="EMBL" id="GAB0137215.1"/>
    </source>
</evidence>
<feature type="transmembrane region" description="Helical" evidence="7">
    <location>
        <begin position="430"/>
        <end position="454"/>
    </location>
</feature>
<dbReference type="PANTHER" id="PTHR23506:SF37">
    <property type="entry name" value="MAJOR FACILITATOR SUPERFAMILY (MFS) PROFILE DOMAIN-CONTAINING PROTEIN"/>
    <property type="match status" value="1"/>
</dbReference>
<feature type="domain" description="Major facilitator superfamily (MFS) profile" evidence="8">
    <location>
        <begin position="18"/>
        <end position="459"/>
    </location>
</feature>
<feature type="transmembrane region" description="Helical" evidence="7">
    <location>
        <begin position="356"/>
        <end position="382"/>
    </location>
</feature>
<feature type="transmembrane region" description="Helical" evidence="7">
    <location>
        <begin position="148"/>
        <end position="170"/>
    </location>
</feature>
<evidence type="ECO:0000256" key="5">
    <source>
        <dbReference type="ARBA" id="ARBA00022989"/>
    </source>
</evidence>
<comment type="subcellular location">
    <subcellularLocation>
        <location evidence="1">Membrane</location>
        <topology evidence="1">Multi-pass membrane protein</topology>
    </subcellularLocation>
</comment>
<dbReference type="PRINTS" id="PR01035">
    <property type="entry name" value="TCRTETA"/>
</dbReference>
<evidence type="ECO:0000256" key="2">
    <source>
        <dbReference type="ARBA" id="ARBA00006829"/>
    </source>
</evidence>
<feature type="transmembrane region" description="Helical" evidence="7">
    <location>
        <begin position="55"/>
        <end position="79"/>
    </location>
</feature>
<evidence type="ECO:0000256" key="3">
    <source>
        <dbReference type="ARBA" id="ARBA00022448"/>
    </source>
</evidence>
<keyword evidence="5 7" id="KW-1133">Transmembrane helix</keyword>
<dbReference type="EMBL" id="BAAFGZ010000258">
    <property type="protein sequence ID" value="GAB0137215.1"/>
    <property type="molecule type" value="Genomic_DNA"/>
</dbReference>